<evidence type="ECO:0000313" key="2">
    <source>
        <dbReference type="Proteomes" id="UP000239203"/>
    </source>
</evidence>
<keyword evidence="2" id="KW-1185">Reference proteome</keyword>
<accession>A0A2S6GX81</accession>
<dbReference type="Gene3D" id="1.25.40.10">
    <property type="entry name" value="Tetratricopeptide repeat domain"/>
    <property type="match status" value="1"/>
</dbReference>
<comment type="caution">
    <text evidence="1">The sequence shown here is derived from an EMBL/GenBank/DDBJ whole genome shotgun (WGS) entry which is preliminary data.</text>
</comment>
<dbReference type="Proteomes" id="UP000239203">
    <property type="component" value="Unassembled WGS sequence"/>
</dbReference>
<protein>
    <recommendedName>
        <fullName evidence="3">Tetratricopeptide repeat protein</fullName>
    </recommendedName>
</protein>
<dbReference type="AlphaFoldDB" id="A0A2S6GX81"/>
<sequence>MDPTSSNTDDGLLDSLLEAAHRHRLNGKPDRALTLLHQAISLGGEDRAYARATTADLLFSIGEVEGAREQLHFLRTETPVWSAPCQLVAEMAGDRGELPEALSWYDLALANLPEEDMAEMDGPNAGYCFANSLLNARNRVRRAMDRPLDDWDNMTIDFKDR</sequence>
<organism evidence="1 2">
    <name type="scientific">Actinokineospora auranticolor</name>
    <dbReference type="NCBI Taxonomy" id="155976"/>
    <lineage>
        <taxon>Bacteria</taxon>
        <taxon>Bacillati</taxon>
        <taxon>Actinomycetota</taxon>
        <taxon>Actinomycetes</taxon>
        <taxon>Pseudonocardiales</taxon>
        <taxon>Pseudonocardiaceae</taxon>
        <taxon>Actinokineospora</taxon>
    </lineage>
</organism>
<dbReference type="InterPro" id="IPR011990">
    <property type="entry name" value="TPR-like_helical_dom_sf"/>
</dbReference>
<name>A0A2S6GX81_9PSEU</name>
<gene>
    <name evidence="1" type="ORF">CLV40_103418</name>
</gene>
<dbReference type="EMBL" id="PTIX01000003">
    <property type="protein sequence ID" value="PPK69808.1"/>
    <property type="molecule type" value="Genomic_DNA"/>
</dbReference>
<dbReference type="SUPFAM" id="SSF48452">
    <property type="entry name" value="TPR-like"/>
    <property type="match status" value="1"/>
</dbReference>
<proteinExistence type="predicted"/>
<reference evidence="1 2" key="1">
    <citation type="submission" date="2018-02" db="EMBL/GenBank/DDBJ databases">
        <title>Genomic Encyclopedia of Archaeal and Bacterial Type Strains, Phase II (KMG-II): from individual species to whole genera.</title>
        <authorList>
            <person name="Goeker M."/>
        </authorList>
    </citation>
    <scope>NUCLEOTIDE SEQUENCE [LARGE SCALE GENOMIC DNA]</scope>
    <source>
        <strain evidence="1 2">YU 961-1</strain>
    </source>
</reference>
<evidence type="ECO:0000313" key="1">
    <source>
        <dbReference type="EMBL" id="PPK69808.1"/>
    </source>
</evidence>
<evidence type="ECO:0008006" key="3">
    <source>
        <dbReference type="Google" id="ProtNLM"/>
    </source>
</evidence>